<evidence type="ECO:0000313" key="1">
    <source>
        <dbReference type="EMBL" id="KAK3697711.1"/>
    </source>
</evidence>
<organism evidence="1 2">
    <name type="scientific">Vermiconidia calcicola</name>
    <dbReference type="NCBI Taxonomy" id="1690605"/>
    <lineage>
        <taxon>Eukaryota</taxon>
        <taxon>Fungi</taxon>
        <taxon>Dikarya</taxon>
        <taxon>Ascomycota</taxon>
        <taxon>Pezizomycotina</taxon>
        <taxon>Dothideomycetes</taxon>
        <taxon>Dothideomycetidae</taxon>
        <taxon>Mycosphaerellales</taxon>
        <taxon>Extremaceae</taxon>
        <taxon>Vermiconidia</taxon>
    </lineage>
</organism>
<dbReference type="Proteomes" id="UP001281147">
    <property type="component" value="Unassembled WGS sequence"/>
</dbReference>
<reference evidence="1" key="1">
    <citation type="submission" date="2023-07" db="EMBL/GenBank/DDBJ databases">
        <title>Black Yeasts Isolated from many extreme environments.</title>
        <authorList>
            <person name="Coleine C."/>
            <person name="Stajich J.E."/>
            <person name="Selbmann L."/>
        </authorList>
    </citation>
    <scope>NUCLEOTIDE SEQUENCE</scope>
    <source>
        <strain evidence="1">CCFEE 5714</strain>
    </source>
</reference>
<proteinExistence type="predicted"/>
<sequence>MEHAATSFPPQHYLPMHTFTQYSAQHQPSAGSGLVSNNNRPNDHNPKDYSSTDARPRAKAQQKFSSLAATHPAKYRQVPPNTMLPSPPSSPSCSPDQALPLPTEMPPPQLPTPAPEAPWGVYTDPMLQTSSDPHFWGTNCTILRADRNLEPGNVISPTAMIGLPCGGEQQPLKREGATADGYYSSPQAATRHSDPVTDDTNDEPLEQSFEWLELPSNLLAESTFGSPEKGRTDKPHAVKESGILERSRDMTEHSATSSISQSAFNCPRARLEISVP</sequence>
<gene>
    <name evidence="1" type="ORF">LTR37_017293</name>
</gene>
<comment type="caution">
    <text evidence="1">The sequence shown here is derived from an EMBL/GenBank/DDBJ whole genome shotgun (WGS) entry which is preliminary data.</text>
</comment>
<dbReference type="EMBL" id="JAUTXU010000221">
    <property type="protein sequence ID" value="KAK3697711.1"/>
    <property type="molecule type" value="Genomic_DNA"/>
</dbReference>
<name>A0ACC3MKG8_9PEZI</name>
<keyword evidence="2" id="KW-1185">Reference proteome</keyword>
<protein>
    <submittedName>
        <fullName evidence="1">Uncharacterized protein</fullName>
    </submittedName>
</protein>
<accession>A0ACC3MKG8</accession>
<evidence type="ECO:0000313" key="2">
    <source>
        <dbReference type="Proteomes" id="UP001281147"/>
    </source>
</evidence>